<dbReference type="OrthoDB" id="3460188at2"/>
<dbReference type="NCBIfam" id="TIGR00996">
    <property type="entry name" value="Mtu_fam_mce"/>
    <property type="match status" value="1"/>
</dbReference>
<keyword evidence="4" id="KW-1185">Reference proteome</keyword>
<dbReference type="InParanoid" id="A0A543AZJ3"/>
<proteinExistence type="predicted"/>
<dbReference type="GO" id="GO:0005576">
    <property type="term" value="C:extracellular region"/>
    <property type="evidence" value="ECO:0007669"/>
    <property type="project" value="TreeGrafter"/>
</dbReference>
<reference evidence="3 4" key="1">
    <citation type="submission" date="2019-06" db="EMBL/GenBank/DDBJ databases">
        <title>Sequencing the genomes of 1000 actinobacteria strains.</title>
        <authorList>
            <person name="Klenk H.-P."/>
        </authorList>
    </citation>
    <scope>NUCLEOTIDE SEQUENCE [LARGE SCALE GENOMIC DNA]</scope>
    <source>
        <strain evidence="3 4">DSM 45928</strain>
    </source>
</reference>
<accession>A0A543AZJ3</accession>
<evidence type="ECO:0000259" key="1">
    <source>
        <dbReference type="Pfam" id="PF02470"/>
    </source>
</evidence>
<evidence type="ECO:0000313" key="4">
    <source>
        <dbReference type="Proteomes" id="UP000317043"/>
    </source>
</evidence>
<sequence>MRERVAGVGFLLVLAALLGLCVAAYAKVFTPVVGVTVVAPNAGLQMSTGADVKYRGVFVGEVREVGSTGDGAILSLALDPVARERIPAGVAARLLPKTLFGEKYVELVPPASPTTTPIAEHTVIEIDASAEAVELNQLLDGALPLLRAVPPEKLAVTLTSIADALDGRGDRVGETFVKLGDIVRELNAEMPAITADLELLAQVLDEYRGALPDLITVLDNLTVTNRTIADQSDQLKALWMSTADFSDETRVFLDRYQGRLIQFGEVTAPFLEVLAAYAPQYPCLFEGLTALEPNVVDAFSGGQLDITLEITRDNGKYEPGRDEPAWLSSFGPDCRGLPGPNVPGPERQFSNGYDYDASRVNMPIHIPGITEGLTYVTDPGAEVDAEQSGEDDGFLPFDPRMGYGGTEAEKQVVVPLVAAATGVEAEQVGDIAVLLWGPLLRGATVSVR</sequence>
<dbReference type="AlphaFoldDB" id="A0A543AZJ3"/>
<dbReference type="RefSeq" id="WP_142041776.1">
    <property type="nucleotide sequence ID" value="NZ_JBHTGS010000001.1"/>
</dbReference>
<dbReference type="PANTHER" id="PTHR33371:SF19">
    <property type="entry name" value="MCE-FAMILY PROTEIN MCE4A"/>
    <property type="match status" value="1"/>
</dbReference>
<organism evidence="3 4">
    <name type="scientific">Stackebrandtia endophytica</name>
    <dbReference type="NCBI Taxonomy" id="1496996"/>
    <lineage>
        <taxon>Bacteria</taxon>
        <taxon>Bacillati</taxon>
        <taxon>Actinomycetota</taxon>
        <taxon>Actinomycetes</taxon>
        <taxon>Glycomycetales</taxon>
        <taxon>Glycomycetaceae</taxon>
        <taxon>Stackebrandtia</taxon>
    </lineage>
</organism>
<evidence type="ECO:0000313" key="3">
    <source>
        <dbReference type="EMBL" id="TQL78002.1"/>
    </source>
</evidence>
<dbReference type="GO" id="GO:0051701">
    <property type="term" value="P:biological process involved in interaction with host"/>
    <property type="evidence" value="ECO:0007669"/>
    <property type="project" value="TreeGrafter"/>
</dbReference>
<dbReference type="InterPro" id="IPR024516">
    <property type="entry name" value="Mce_C"/>
</dbReference>
<dbReference type="FunCoup" id="A0A543AZJ3">
    <property type="interactions" value="47"/>
</dbReference>
<dbReference type="PANTHER" id="PTHR33371">
    <property type="entry name" value="INTERMEMBRANE PHOSPHOLIPID TRANSPORT SYSTEM BINDING PROTEIN MLAD-RELATED"/>
    <property type="match status" value="1"/>
</dbReference>
<dbReference type="EMBL" id="VFOW01000001">
    <property type="protein sequence ID" value="TQL78002.1"/>
    <property type="molecule type" value="Genomic_DNA"/>
</dbReference>
<evidence type="ECO:0000259" key="2">
    <source>
        <dbReference type="Pfam" id="PF11887"/>
    </source>
</evidence>
<feature type="domain" description="Mammalian cell entry C-terminal" evidence="2">
    <location>
        <begin position="116"/>
        <end position="332"/>
    </location>
</feature>
<comment type="caution">
    <text evidence="3">The sequence shown here is derived from an EMBL/GenBank/DDBJ whole genome shotgun (WGS) entry which is preliminary data.</text>
</comment>
<dbReference type="InterPro" id="IPR052336">
    <property type="entry name" value="MlaD_Phospholipid_Transporter"/>
</dbReference>
<protein>
    <submittedName>
        <fullName evidence="3">Phospholipid/cholesterol/gamma-HCH transport system substrate-binding protein</fullName>
    </submittedName>
</protein>
<gene>
    <name evidence="3" type="ORF">FB566_3577</name>
</gene>
<dbReference type="InterPro" id="IPR003399">
    <property type="entry name" value="Mce/MlaD"/>
</dbReference>
<name>A0A543AZJ3_9ACTN</name>
<feature type="domain" description="Mce/MlaD" evidence="1">
    <location>
        <begin position="35"/>
        <end position="110"/>
    </location>
</feature>
<dbReference type="Pfam" id="PF11887">
    <property type="entry name" value="Mce4_CUP1"/>
    <property type="match status" value="1"/>
</dbReference>
<dbReference type="InterPro" id="IPR005693">
    <property type="entry name" value="Mce"/>
</dbReference>
<dbReference type="Proteomes" id="UP000317043">
    <property type="component" value="Unassembled WGS sequence"/>
</dbReference>
<dbReference type="Pfam" id="PF02470">
    <property type="entry name" value="MlaD"/>
    <property type="match status" value="1"/>
</dbReference>